<protein>
    <submittedName>
        <fullName evidence="3">Uncharacterized protein</fullName>
    </submittedName>
</protein>
<dbReference type="Proteomes" id="UP001151760">
    <property type="component" value="Unassembled WGS sequence"/>
</dbReference>
<keyword evidence="1" id="KW-0175">Coiled coil</keyword>
<organism evidence="3 4">
    <name type="scientific">Tanacetum coccineum</name>
    <dbReference type="NCBI Taxonomy" id="301880"/>
    <lineage>
        <taxon>Eukaryota</taxon>
        <taxon>Viridiplantae</taxon>
        <taxon>Streptophyta</taxon>
        <taxon>Embryophyta</taxon>
        <taxon>Tracheophyta</taxon>
        <taxon>Spermatophyta</taxon>
        <taxon>Magnoliopsida</taxon>
        <taxon>eudicotyledons</taxon>
        <taxon>Gunneridae</taxon>
        <taxon>Pentapetalae</taxon>
        <taxon>asterids</taxon>
        <taxon>campanulids</taxon>
        <taxon>Asterales</taxon>
        <taxon>Asteraceae</taxon>
        <taxon>Asteroideae</taxon>
        <taxon>Anthemideae</taxon>
        <taxon>Anthemidinae</taxon>
        <taxon>Tanacetum</taxon>
    </lineage>
</organism>
<keyword evidence="4" id="KW-1185">Reference proteome</keyword>
<feature type="region of interest" description="Disordered" evidence="2">
    <location>
        <begin position="201"/>
        <end position="220"/>
    </location>
</feature>
<name>A0ABQ5F4E0_9ASTR</name>
<feature type="coiled-coil region" evidence="1">
    <location>
        <begin position="532"/>
        <end position="566"/>
    </location>
</feature>
<proteinExistence type="predicted"/>
<dbReference type="EMBL" id="BQNB010016996">
    <property type="protein sequence ID" value="GJT58196.1"/>
    <property type="molecule type" value="Genomic_DNA"/>
</dbReference>
<feature type="compositionally biased region" description="Basic and acidic residues" evidence="2">
    <location>
        <begin position="341"/>
        <end position="353"/>
    </location>
</feature>
<comment type="caution">
    <text evidence="3">The sequence shown here is derived from an EMBL/GenBank/DDBJ whole genome shotgun (WGS) entry which is preliminary data.</text>
</comment>
<accession>A0ABQ5F4E0</accession>
<gene>
    <name evidence="3" type="ORF">Tco_0993250</name>
</gene>
<evidence type="ECO:0000313" key="4">
    <source>
        <dbReference type="Proteomes" id="UP001151760"/>
    </source>
</evidence>
<evidence type="ECO:0000256" key="2">
    <source>
        <dbReference type="SAM" id="MobiDB-lite"/>
    </source>
</evidence>
<evidence type="ECO:0000256" key="1">
    <source>
        <dbReference type="SAM" id="Coils"/>
    </source>
</evidence>
<sequence>MNMEDTSSKAMVDIDRAALKTQPDNLRVKFNKSEFNLATYKRGLASVEEQLVFYKKNEVMFCDQIAVLKRDASFKDSEIIALKSEIEKLKKEKECNQIKINKFENASKCLEKLIGSQISDNSRKGVGYNAVPPPPTGLFAPPTIDLSNSGLEEFQQLEFKGYGPKASKSVYVDTSNEDKKTYDTPLVEELVLEKEKQTVFPKQQDKTVRKPVKPKAVNTARPNSAVVNTVSANQANVVKASACWVRRPTKLDSASITLKKHNYIDARGRSKYMTGNISYLLDFQEFDGGYVTFGGGVRGGKITGKGLSIVGDEAVHKELGDRMERAATTDSSLETEQDSDAQTRFETTSKKSNDPPFSRVNTLGSREDSMKLMELMPLRPATTDIGLEAGQGSGTMHKTPTRPHDSPLPRVHTLGIEVLENDMQQTKKVYSSALTKLILRVKKLEKKVKKNKARRRARIVISEDEDAEEDSSKQGRKISEIDKDPTISLVQPEQDILISNKVKEATKQEGNWHEEAIRYGKNGVRGGKKAINEEENQRIARDAKIAKQLQEEFNRARQEQEVVAEADQAHDIDWSDPAMLRYHALQNRSFSVAEARKNMCMYLKNQGGYKQSHFKGMSYEDIRPIFERNKEIESKQVEEDMVQQEDVVAEQVMIESSKKAGGRLKRKVLNARKDKNKRQKMQDDLEKLTLKEYVEVISDSEEVISVIPLAVKSPIVS</sequence>
<reference evidence="3" key="1">
    <citation type="journal article" date="2022" name="Int. J. Mol. Sci.">
        <title>Draft Genome of Tanacetum Coccineum: Genomic Comparison of Closely Related Tanacetum-Family Plants.</title>
        <authorList>
            <person name="Yamashiro T."/>
            <person name="Shiraishi A."/>
            <person name="Nakayama K."/>
            <person name="Satake H."/>
        </authorList>
    </citation>
    <scope>NUCLEOTIDE SEQUENCE</scope>
</reference>
<reference evidence="3" key="2">
    <citation type="submission" date="2022-01" db="EMBL/GenBank/DDBJ databases">
        <authorList>
            <person name="Yamashiro T."/>
            <person name="Shiraishi A."/>
            <person name="Satake H."/>
            <person name="Nakayama K."/>
        </authorList>
    </citation>
    <scope>NUCLEOTIDE SEQUENCE</scope>
</reference>
<feature type="coiled-coil region" evidence="1">
    <location>
        <begin position="72"/>
        <end position="106"/>
    </location>
</feature>
<evidence type="ECO:0000313" key="3">
    <source>
        <dbReference type="EMBL" id="GJT58196.1"/>
    </source>
</evidence>
<feature type="region of interest" description="Disordered" evidence="2">
    <location>
        <begin position="323"/>
        <end position="363"/>
    </location>
</feature>